<feature type="region of interest" description="Disordered" evidence="1">
    <location>
        <begin position="479"/>
        <end position="519"/>
    </location>
</feature>
<feature type="region of interest" description="Disordered" evidence="1">
    <location>
        <begin position="1"/>
        <end position="22"/>
    </location>
</feature>
<dbReference type="Pfam" id="PF21745">
    <property type="entry name" value="PMI1_PMIR1-2_C"/>
    <property type="match status" value="1"/>
</dbReference>
<dbReference type="PANTHER" id="PTHR33414:SF3">
    <property type="entry name" value="EXPRESSED PROTEIN"/>
    <property type="match status" value="1"/>
</dbReference>
<dbReference type="Pfam" id="PF10358">
    <property type="entry name" value="NT-C2"/>
    <property type="match status" value="1"/>
</dbReference>
<dbReference type="EMBL" id="JACEFO010001629">
    <property type="protein sequence ID" value="KAF8727960.1"/>
    <property type="molecule type" value="Genomic_DNA"/>
</dbReference>
<feature type="region of interest" description="Disordered" evidence="1">
    <location>
        <begin position="38"/>
        <end position="109"/>
    </location>
</feature>
<feature type="compositionally biased region" description="Polar residues" evidence="1">
    <location>
        <begin position="487"/>
        <end position="505"/>
    </location>
</feature>
<evidence type="ECO:0000313" key="3">
    <source>
        <dbReference type="EMBL" id="KAF8727960.1"/>
    </source>
</evidence>
<dbReference type="InterPro" id="IPR048972">
    <property type="entry name" value="PMI1_PMIR1-2_C"/>
</dbReference>
<dbReference type="PANTHER" id="PTHR33414">
    <property type="entry name" value="PROTEIN PLASTID MOVEMENT IMPAIRED 1-RELATED 1"/>
    <property type="match status" value="1"/>
</dbReference>
<feature type="region of interest" description="Disordered" evidence="1">
    <location>
        <begin position="301"/>
        <end position="337"/>
    </location>
</feature>
<feature type="compositionally biased region" description="Low complexity" evidence="1">
    <location>
        <begin position="322"/>
        <end position="335"/>
    </location>
</feature>
<dbReference type="PROSITE" id="PS51840">
    <property type="entry name" value="C2_NT"/>
    <property type="match status" value="1"/>
</dbReference>
<proteinExistence type="predicted"/>
<reference evidence="3" key="1">
    <citation type="submission" date="2020-07" db="EMBL/GenBank/DDBJ databases">
        <title>Genome sequence and genetic diversity analysis of an under-domesticated orphan crop, white fonio (Digitaria exilis).</title>
        <authorList>
            <person name="Bennetzen J.L."/>
            <person name="Chen S."/>
            <person name="Ma X."/>
            <person name="Wang X."/>
            <person name="Yssel A.E.J."/>
            <person name="Chaluvadi S.R."/>
            <person name="Johnson M."/>
            <person name="Gangashetty P."/>
            <person name="Hamidou F."/>
            <person name="Sanogo M.D."/>
            <person name="Zwaenepoel A."/>
            <person name="Wallace J."/>
            <person name="Van De Peer Y."/>
            <person name="Van Deynze A."/>
        </authorList>
    </citation>
    <scope>NUCLEOTIDE SEQUENCE</scope>
    <source>
        <tissue evidence="3">Leaves</tissue>
    </source>
</reference>
<sequence length="875" mass="92344">MAVSGGDGALPPASSGTSLSDYLDRPNAIHRRAASLAIVRSGARDDGPRLVDGPGREDDRRAQSSRRRVSLSSLWRSSRAPPASETVKAAVDSRSTAAPEGDEGKNTRASAWRSWKPVRALAHLGKRRAGCLFSVEVDAVRSLPASMEGLRLAVAVRKAETTSSHGGGAAVQTMPCRVRGGEAEFDETLFVRCNLFFTGGAGTGKPLRLEPRRFAVSVVAVEARGALRLGSHTVDVSSLVLDSIAKVSSGEGRRVRWFDRTFALTGKAAGGELLLKVGFQLMDDAGLSLYYYTQAEDTVTADVSSPASSSSTSRARAHNKNSFSISSSTPRLSPSDAAISPSMRAYKQLLDRLRIDENGGDSYPVRSSLIVPRKPADDELSALSTTTDAGDVYGLPEYEVVDKGVETVKEVVHYQAQRDVLRELDSIAEQIEAIEALMTNAGGNKSSPKAAVDQHQQSLDADEEMVTVEFLRKLEAAEDDHKKKLKQSVTTTPRSQSPSPRTKASPSPPVVPDLGQGIGPAVQTRDGGFLVSMNPFDLPLASRDGPPKLAMQVSRPFVLPAGAMTPATGFDVLQKMAAAGGGADEVRRKLASLGAMDDITGKTPEQVGFEGIAEAVIGGRRTTEGASSSAARSVRLVRKLAAALSEGRGERVATGIWTAGDDPETLEEVLAFSLQKLEAMAVDALAVQAEMADEDAPFEVGAAAAVDTSSSVFDALVPWDEWSESGGSSDGRVTVVVAIQVRDPSRRYEAVGAPMVAVVQSARLVGGHGAPGRFKVRSLHVGGVQVGCHASGGAGGSASWGAERQKLTAMQWLVAHGGPARAGKRATTTPKGRGRGRMERRPDVVWSLSSRVLAGMWLKTVRNPDVRIGASSSST</sequence>
<evidence type="ECO:0000256" key="1">
    <source>
        <dbReference type="SAM" id="MobiDB-lite"/>
    </source>
</evidence>
<dbReference type="AlphaFoldDB" id="A0A835F480"/>
<evidence type="ECO:0000259" key="2">
    <source>
        <dbReference type="PROSITE" id="PS51840"/>
    </source>
</evidence>
<feature type="region of interest" description="Disordered" evidence="1">
    <location>
        <begin position="818"/>
        <end position="839"/>
    </location>
</feature>
<comment type="caution">
    <text evidence="3">The sequence shown here is derived from an EMBL/GenBank/DDBJ whole genome shotgun (WGS) entry which is preliminary data.</text>
</comment>
<feature type="domain" description="C2 NT-type" evidence="2">
    <location>
        <begin position="121"/>
        <end position="281"/>
    </location>
</feature>
<evidence type="ECO:0000313" key="4">
    <source>
        <dbReference type="Proteomes" id="UP000636709"/>
    </source>
</evidence>
<organism evidence="3 4">
    <name type="scientific">Digitaria exilis</name>
    <dbReference type="NCBI Taxonomy" id="1010633"/>
    <lineage>
        <taxon>Eukaryota</taxon>
        <taxon>Viridiplantae</taxon>
        <taxon>Streptophyta</taxon>
        <taxon>Embryophyta</taxon>
        <taxon>Tracheophyta</taxon>
        <taxon>Spermatophyta</taxon>
        <taxon>Magnoliopsida</taxon>
        <taxon>Liliopsida</taxon>
        <taxon>Poales</taxon>
        <taxon>Poaceae</taxon>
        <taxon>PACMAD clade</taxon>
        <taxon>Panicoideae</taxon>
        <taxon>Panicodae</taxon>
        <taxon>Paniceae</taxon>
        <taxon>Anthephorinae</taxon>
        <taxon>Digitaria</taxon>
    </lineage>
</organism>
<feature type="compositionally biased region" description="Low complexity" evidence="1">
    <location>
        <begin position="70"/>
        <end position="79"/>
    </location>
</feature>
<dbReference type="Proteomes" id="UP000636709">
    <property type="component" value="Unassembled WGS sequence"/>
</dbReference>
<keyword evidence="4" id="KW-1185">Reference proteome</keyword>
<accession>A0A835F480</accession>
<feature type="compositionally biased region" description="Basic and acidic residues" evidence="1">
    <location>
        <begin position="42"/>
        <end position="62"/>
    </location>
</feature>
<gene>
    <name evidence="3" type="ORF">HU200_018532</name>
</gene>
<feature type="compositionally biased region" description="Low complexity" evidence="1">
    <location>
        <begin position="301"/>
        <end position="314"/>
    </location>
</feature>
<name>A0A835F480_9POAL</name>
<protein>
    <recommendedName>
        <fullName evidence="2">C2 NT-type domain-containing protein</fullName>
    </recommendedName>
</protein>
<dbReference type="InterPro" id="IPR019448">
    <property type="entry name" value="NT-C2"/>
</dbReference>
<dbReference type="OrthoDB" id="656546at2759"/>
<dbReference type="InterPro" id="IPR039614">
    <property type="entry name" value="PMI1-like"/>
</dbReference>